<proteinExistence type="predicted"/>
<dbReference type="Pfam" id="PF13472">
    <property type="entry name" value="Lipase_GDSL_2"/>
    <property type="match status" value="1"/>
</dbReference>
<feature type="domain" description="SGNH hydrolase-type esterase" evidence="2">
    <location>
        <begin position="35"/>
        <end position="206"/>
    </location>
</feature>
<dbReference type="OrthoDB" id="5041285at2759"/>
<gene>
    <name evidence="3" type="ORF">G7Z17_g729</name>
</gene>
<dbReference type="InterPro" id="IPR037459">
    <property type="entry name" value="RhgT-like"/>
</dbReference>
<dbReference type="PANTHER" id="PTHR43695:SF2">
    <property type="entry name" value="PUTATIVE (AFU_ORTHOLOGUE AFUA_2G17250)-RELATED"/>
    <property type="match status" value="1"/>
</dbReference>
<dbReference type="SUPFAM" id="SSF52266">
    <property type="entry name" value="SGNH hydrolase"/>
    <property type="match status" value="1"/>
</dbReference>
<dbReference type="InterPro" id="IPR036514">
    <property type="entry name" value="SGNH_hydro_sf"/>
</dbReference>
<sequence>MKLPQVLFPIAALLGQINAAPQSRNQKPPYFILTGDSTVAVNGGWGDGFLRYVKEPAAGINAGKSGATTVSFRANGKWDAVLEGIEEHLEEYRPIVTIQFGHNDQKVMTLDEYQSNLTSLITEVKTAGGTPIIITSLTRRTFSGGAVVQNLEDWRQAAIAAAEENSIKFLDLNIASTDYINAIGSENATYYNLSAGDKTHLNVAGETVFGRMVADLLLRKRPDLRHYIIPNRNLSAKIWAGEFATGDE</sequence>
<dbReference type="PANTHER" id="PTHR43695">
    <property type="entry name" value="PUTATIVE (AFU_ORTHOLOGUE AFUA_2G17250)-RELATED"/>
    <property type="match status" value="1"/>
</dbReference>
<keyword evidence="4" id="KW-1185">Reference proteome</keyword>
<evidence type="ECO:0000313" key="3">
    <source>
        <dbReference type="EMBL" id="KAF7557477.1"/>
    </source>
</evidence>
<dbReference type="GO" id="GO:0016787">
    <property type="term" value="F:hydrolase activity"/>
    <property type="evidence" value="ECO:0007669"/>
    <property type="project" value="InterPro"/>
</dbReference>
<feature type="signal peptide" evidence="1">
    <location>
        <begin position="1"/>
        <end position="19"/>
    </location>
</feature>
<reference evidence="3" key="1">
    <citation type="submission" date="2020-03" db="EMBL/GenBank/DDBJ databases">
        <title>Draft Genome Sequence of Cylindrodendrum hubeiense.</title>
        <authorList>
            <person name="Buettner E."/>
            <person name="Kellner H."/>
        </authorList>
    </citation>
    <scope>NUCLEOTIDE SEQUENCE</scope>
    <source>
        <strain evidence="3">IHI 201604</strain>
    </source>
</reference>
<comment type="caution">
    <text evidence="3">The sequence shown here is derived from an EMBL/GenBank/DDBJ whole genome shotgun (WGS) entry which is preliminary data.</text>
</comment>
<feature type="chain" id="PRO_5040407252" description="SGNH hydrolase-type esterase domain-containing protein" evidence="1">
    <location>
        <begin position="20"/>
        <end position="248"/>
    </location>
</feature>
<dbReference type="CDD" id="cd01821">
    <property type="entry name" value="Rhamnogalacturan_acetylesterase_like"/>
    <property type="match status" value="1"/>
</dbReference>
<dbReference type="EMBL" id="JAANBB010000005">
    <property type="protein sequence ID" value="KAF7557477.1"/>
    <property type="molecule type" value="Genomic_DNA"/>
</dbReference>
<protein>
    <recommendedName>
        <fullName evidence="2">SGNH hydrolase-type esterase domain-containing protein</fullName>
    </recommendedName>
</protein>
<evidence type="ECO:0000259" key="2">
    <source>
        <dbReference type="Pfam" id="PF13472"/>
    </source>
</evidence>
<name>A0A9P5HKT5_9HYPO</name>
<keyword evidence="1" id="KW-0732">Signal</keyword>
<evidence type="ECO:0000256" key="1">
    <source>
        <dbReference type="SAM" id="SignalP"/>
    </source>
</evidence>
<evidence type="ECO:0000313" key="4">
    <source>
        <dbReference type="Proteomes" id="UP000722485"/>
    </source>
</evidence>
<accession>A0A9P5HKT5</accession>
<dbReference type="Proteomes" id="UP000722485">
    <property type="component" value="Unassembled WGS sequence"/>
</dbReference>
<dbReference type="Gene3D" id="3.40.50.1110">
    <property type="entry name" value="SGNH hydrolase"/>
    <property type="match status" value="1"/>
</dbReference>
<dbReference type="AlphaFoldDB" id="A0A9P5HKT5"/>
<dbReference type="InterPro" id="IPR013830">
    <property type="entry name" value="SGNH_hydro"/>
</dbReference>
<organism evidence="3 4">
    <name type="scientific">Cylindrodendrum hubeiense</name>
    <dbReference type="NCBI Taxonomy" id="595255"/>
    <lineage>
        <taxon>Eukaryota</taxon>
        <taxon>Fungi</taxon>
        <taxon>Dikarya</taxon>
        <taxon>Ascomycota</taxon>
        <taxon>Pezizomycotina</taxon>
        <taxon>Sordariomycetes</taxon>
        <taxon>Hypocreomycetidae</taxon>
        <taxon>Hypocreales</taxon>
        <taxon>Nectriaceae</taxon>
        <taxon>Cylindrodendrum</taxon>
    </lineage>
</organism>